<accession>A0ACB9PNW0</accession>
<organism evidence="1 2">
    <name type="scientific">Bauhinia variegata</name>
    <name type="common">Purple orchid tree</name>
    <name type="synonym">Phanera variegata</name>
    <dbReference type="NCBI Taxonomy" id="167791"/>
    <lineage>
        <taxon>Eukaryota</taxon>
        <taxon>Viridiplantae</taxon>
        <taxon>Streptophyta</taxon>
        <taxon>Embryophyta</taxon>
        <taxon>Tracheophyta</taxon>
        <taxon>Spermatophyta</taxon>
        <taxon>Magnoliopsida</taxon>
        <taxon>eudicotyledons</taxon>
        <taxon>Gunneridae</taxon>
        <taxon>Pentapetalae</taxon>
        <taxon>rosids</taxon>
        <taxon>fabids</taxon>
        <taxon>Fabales</taxon>
        <taxon>Fabaceae</taxon>
        <taxon>Cercidoideae</taxon>
        <taxon>Cercideae</taxon>
        <taxon>Bauhiniinae</taxon>
        <taxon>Bauhinia</taxon>
    </lineage>
</organism>
<protein>
    <submittedName>
        <fullName evidence="1">Uncharacterized protein</fullName>
    </submittedName>
</protein>
<sequence length="513" mass="56892">MGKVAETEFRSEIELLQYSDARFKDPLSPLFTHIPLPTSPGQRQFRHTTITSSPTLASLIDWQISELPQNQNPNEEWLPITESRKGNPFYATFHILNSGIGSQALMLPVAFSTLGWAWGSICLSIAFVWKLYTIFLLVALHESVPGIRFSRYLSLAMAAFGKRIGKVIAIFPVMYLSGGTCVLLIITGGGTMQLFYKTVCQKETCDAHSLTGAEWFLVFTCIAILIAQLPNLNSIAWVSLIGAIMALTYCTLLWVLPLKYGRPRPLSYAPSNQHQGHSTLAKSSDILNAIGIIVLSFRGHNVLLEIQGTLPSNAKHPSHEPMRKAVIIAYLLIAMCFFPIGIDGFWAYGNKIALSRGLLNALPKFHRHQVTKFTMGGIYLLVIVHCLTSFQIYAMPVFDNLELSYVSIKKQRCPRWVRTCFRLLFGGLTLFLSVAFPFLPALSALIGGLTLGPITYAYPCFMWIAIKKPPRTALLWVFNVVLGSLGMILSALLVAAALWTLADKGLNANFFNP</sequence>
<proteinExistence type="predicted"/>
<reference evidence="1 2" key="1">
    <citation type="journal article" date="2022" name="DNA Res.">
        <title>Chromosomal-level genome assembly of the orchid tree Bauhinia variegata (Leguminosae; Cercidoideae) supports the allotetraploid origin hypothesis of Bauhinia.</title>
        <authorList>
            <person name="Zhong Y."/>
            <person name="Chen Y."/>
            <person name="Zheng D."/>
            <person name="Pang J."/>
            <person name="Liu Y."/>
            <person name="Luo S."/>
            <person name="Meng S."/>
            <person name="Qian L."/>
            <person name="Wei D."/>
            <person name="Dai S."/>
            <person name="Zhou R."/>
        </authorList>
    </citation>
    <scope>NUCLEOTIDE SEQUENCE [LARGE SCALE GENOMIC DNA]</scope>
    <source>
        <strain evidence="1">BV-YZ2020</strain>
    </source>
</reference>
<name>A0ACB9PNW0_BAUVA</name>
<dbReference type="EMBL" id="CM039428">
    <property type="protein sequence ID" value="KAI4350235.1"/>
    <property type="molecule type" value="Genomic_DNA"/>
</dbReference>
<evidence type="ECO:0000313" key="2">
    <source>
        <dbReference type="Proteomes" id="UP000828941"/>
    </source>
</evidence>
<dbReference type="Proteomes" id="UP000828941">
    <property type="component" value="Chromosome 3"/>
</dbReference>
<keyword evidence="2" id="KW-1185">Reference proteome</keyword>
<evidence type="ECO:0000313" key="1">
    <source>
        <dbReference type="EMBL" id="KAI4350235.1"/>
    </source>
</evidence>
<gene>
    <name evidence="1" type="ORF">L6164_004708</name>
</gene>
<comment type="caution">
    <text evidence="1">The sequence shown here is derived from an EMBL/GenBank/DDBJ whole genome shotgun (WGS) entry which is preliminary data.</text>
</comment>